<organism evidence="2 3">
    <name type="scientific">Rhynocoris fuscipes</name>
    <dbReference type="NCBI Taxonomy" id="488301"/>
    <lineage>
        <taxon>Eukaryota</taxon>
        <taxon>Metazoa</taxon>
        <taxon>Ecdysozoa</taxon>
        <taxon>Arthropoda</taxon>
        <taxon>Hexapoda</taxon>
        <taxon>Insecta</taxon>
        <taxon>Pterygota</taxon>
        <taxon>Neoptera</taxon>
        <taxon>Paraneoptera</taxon>
        <taxon>Hemiptera</taxon>
        <taxon>Heteroptera</taxon>
        <taxon>Panheteroptera</taxon>
        <taxon>Cimicomorpha</taxon>
        <taxon>Reduviidae</taxon>
        <taxon>Harpactorinae</taxon>
        <taxon>Harpactorini</taxon>
        <taxon>Rhynocoris</taxon>
    </lineage>
</organism>
<feature type="transmembrane region" description="Helical" evidence="1">
    <location>
        <begin position="81"/>
        <end position="100"/>
    </location>
</feature>
<keyword evidence="1" id="KW-1133">Transmembrane helix</keyword>
<evidence type="ECO:0000313" key="2">
    <source>
        <dbReference type="EMBL" id="KAK9500848.1"/>
    </source>
</evidence>
<dbReference type="EMBL" id="JAPXFL010000010">
    <property type="protein sequence ID" value="KAK9500848.1"/>
    <property type="molecule type" value="Genomic_DNA"/>
</dbReference>
<keyword evidence="1" id="KW-0472">Membrane</keyword>
<proteinExistence type="predicted"/>
<sequence length="171" mass="20027">MSTLDLDYQTYFYITIIKTARMVLPSFCTFLWLLEENHLNYFIVYYIWPIDAVICTTILIHRINQYRFELYERLRFETIDIAVDIFGYIGSLTAGLAAYLEFNSGTVNCELWVSSFVSAALHLLDFWLVLDYATNSQNSCAGWYRQLNLNSFISKIPHYGLKLKICTRYSA</sequence>
<feature type="transmembrane region" description="Helical" evidence="1">
    <location>
        <begin position="12"/>
        <end position="33"/>
    </location>
</feature>
<evidence type="ECO:0000313" key="3">
    <source>
        <dbReference type="Proteomes" id="UP001461498"/>
    </source>
</evidence>
<protein>
    <submittedName>
        <fullName evidence="2">Uncharacterized protein</fullName>
    </submittedName>
</protein>
<keyword evidence="3" id="KW-1185">Reference proteome</keyword>
<evidence type="ECO:0000256" key="1">
    <source>
        <dbReference type="SAM" id="Phobius"/>
    </source>
</evidence>
<reference evidence="2 3" key="1">
    <citation type="submission" date="2022-12" db="EMBL/GenBank/DDBJ databases">
        <title>Chromosome-level genome assembly of true bugs.</title>
        <authorList>
            <person name="Ma L."/>
            <person name="Li H."/>
        </authorList>
    </citation>
    <scope>NUCLEOTIDE SEQUENCE [LARGE SCALE GENOMIC DNA]</scope>
    <source>
        <strain evidence="2">Lab_2022b</strain>
    </source>
</reference>
<comment type="caution">
    <text evidence="2">The sequence shown here is derived from an EMBL/GenBank/DDBJ whole genome shotgun (WGS) entry which is preliminary data.</text>
</comment>
<keyword evidence="1" id="KW-0812">Transmembrane</keyword>
<dbReference type="Proteomes" id="UP001461498">
    <property type="component" value="Unassembled WGS sequence"/>
</dbReference>
<accession>A0AAW1CPK9</accession>
<feature type="transmembrane region" description="Helical" evidence="1">
    <location>
        <begin position="39"/>
        <end position="60"/>
    </location>
</feature>
<name>A0AAW1CPK9_9HEMI</name>
<dbReference type="AlphaFoldDB" id="A0AAW1CPK9"/>
<gene>
    <name evidence="2" type="ORF">O3M35_002030</name>
</gene>